<dbReference type="EMBL" id="JALBUU010000004">
    <property type="protein sequence ID" value="MCI0752168.1"/>
    <property type="molecule type" value="Genomic_DNA"/>
</dbReference>
<dbReference type="RefSeq" id="WP_238384322.1">
    <property type="nucleotide sequence ID" value="NZ_JALBUU010000004.1"/>
</dbReference>
<gene>
    <name evidence="1" type="ORF">MON41_00135</name>
</gene>
<accession>A0ABS9VZI4</accession>
<keyword evidence="2" id="KW-1185">Reference proteome</keyword>
<organism evidence="1 2">
    <name type="scientific">Teichococcus vastitatis</name>
    <dbReference type="NCBI Taxonomy" id="2307076"/>
    <lineage>
        <taxon>Bacteria</taxon>
        <taxon>Pseudomonadati</taxon>
        <taxon>Pseudomonadota</taxon>
        <taxon>Alphaproteobacteria</taxon>
        <taxon>Acetobacterales</taxon>
        <taxon>Roseomonadaceae</taxon>
        <taxon>Roseomonas</taxon>
    </lineage>
</organism>
<evidence type="ECO:0000313" key="2">
    <source>
        <dbReference type="Proteomes" id="UP001201985"/>
    </source>
</evidence>
<name>A0ABS9VZI4_9PROT</name>
<dbReference type="SUPFAM" id="SSF48557">
    <property type="entry name" value="L-aspartase-like"/>
    <property type="match status" value="1"/>
</dbReference>
<reference evidence="1 2" key="1">
    <citation type="submission" date="2022-03" db="EMBL/GenBank/DDBJ databases">
        <title>Complete genome analysis of Roseomonas KG 17.1 : a prolific producer of plant growth promoters.</title>
        <authorList>
            <person name="Saadouli I."/>
            <person name="Najjari A."/>
            <person name="Mosbah A."/>
            <person name="Ouzari H.I."/>
        </authorList>
    </citation>
    <scope>NUCLEOTIDE SEQUENCE [LARGE SCALE GENOMIC DNA]</scope>
    <source>
        <strain evidence="1 2">KG17-1</strain>
    </source>
</reference>
<dbReference type="InterPro" id="IPR008948">
    <property type="entry name" value="L-Aspartase-like"/>
</dbReference>
<proteinExistence type="predicted"/>
<sequence length="128" mass="14113">MMRKYRLPFRAGHHFAAGVADYAKDHNIRPTEFPYGEARRIYGVMLGVMGLPPSELPITEAEFRAALDPVMIVRDQATAGGPQPAEVTRMLAAADEAVAQQDGWLRERRTRISTALDGDPRALLGAPR</sequence>
<evidence type="ECO:0008006" key="3">
    <source>
        <dbReference type="Google" id="ProtNLM"/>
    </source>
</evidence>
<dbReference type="Proteomes" id="UP001201985">
    <property type="component" value="Unassembled WGS sequence"/>
</dbReference>
<evidence type="ECO:0000313" key="1">
    <source>
        <dbReference type="EMBL" id="MCI0752168.1"/>
    </source>
</evidence>
<protein>
    <recommendedName>
        <fullName evidence="3">Argininosuccinate lyase</fullName>
    </recommendedName>
</protein>
<comment type="caution">
    <text evidence="1">The sequence shown here is derived from an EMBL/GenBank/DDBJ whole genome shotgun (WGS) entry which is preliminary data.</text>
</comment>